<dbReference type="PANTHER" id="PTHR43464:SF19">
    <property type="entry name" value="UBIQUINONE BIOSYNTHESIS O-METHYLTRANSFERASE, MITOCHONDRIAL"/>
    <property type="match status" value="1"/>
</dbReference>
<keyword evidence="5" id="KW-0496">Mitochondrion</keyword>
<evidence type="ECO:0000313" key="7">
    <source>
        <dbReference type="EMBL" id="KAF2478522.1"/>
    </source>
</evidence>
<dbReference type="EC" id="2.1.1.-" evidence="5"/>
<keyword evidence="4 5" id="KW-0949">S-adenosyl-L-methionine</keyword>
<keyword evidence="5" id="KW-0460">Magnesium</keyword>
<keyword evidence="1 5" id="KW-0489">Methyltransferase</keyword>
<dbReference type="GO" id="GO:0061542">
    <property type="term" value="F:3-demethylubiquinol 3-O-methyltransferase activity"/>
    <property type="evidence" value="ECO:0007669"/>
    <property type="project" value="UniProtKB-UniRule"/>
</dbReference>
<dbReference type="HAMAP" id="MF_00472">
    <property type="entry name" value="UbiG"/>
    <property type="match status" value="1"/>
</dbReference>
<dbReference type="Gene3D" id="3.40.50.150">
    <property type="entry name" value="Vaccinia Virus protein VP39"/>
    <property type="match status" value="1"/>
</dbReference>
<feature type="binding site" evidence="5">
    <location>
        <position position="83"/>
    </location>
    <ligand>
        <name>S-adenosyl-L-methionine</name>
        <dbReference type="ChEBI" id="CHEBI:59789"/>
    </ligand>
</feature>
<dbReference type="InterPro" id="IPR013216">
    <property type="entry name" value="Methyltransf_11"/>
</dbReference>
<keyword evidence="5" id="KW-0999">Mitochondrion inner membrane</keyword>
<dbReference type="SUPFAM" id="SSF53335">
    <property type="entry name" value="S-adenosyl-L-methionine-dependent methyltransferases"/>
    <property type="match status" value="1"/>
</dbReference>
<feature type="binding site" evidence="5">
    <location>
        <position position="183"/>
    </location>
    <ligand>
        <name>Mg(2+)</name>
        <dbReference type="ChEBI" id="CHEBI:18420"/>
    </ligand>
</feature>
<proteinExistence type="inferred from homology"/>
<dbReference type="GO" id="GO:0046872">
    <property type="term" value="F:metal ion binding"/>
    <property type="evidence" value="ECO:0007669"/>
    <property type="project" value="UniProtKB-KW"/>
</dbReference>
<comment type="catalytic activity">
    <reaction evidence="5">
        <text>a 3-demethylubiquinol + S-adenosyl-L-methionine = a ubiquinol + S-adenosyl-L-homocysteine + H(+)</text>
        <dbReference type="Rhea" id="RHEA:44380"/>
        <dbReference type="Rhea" id="RHEA-COMP:9566"/>
        <dbReference type="Rhea" id="RHEA-COMP:10914"/>
        <dbReference type="ChEBI" id="CHEBI:15378"/>
        <dbReference type="ChEBI" id="CHEBI:17976"/>
        <dbReference type="ChEBI" id="CHEBI:57856"/>
        <dbReference type="ChEBI" id="CHEBI:59789"/>
        <dbReference type="ChEBI" id="CHEBI:84422"/>
        <dbReference type="EC" id="2.1.1.64"/>
    </reaction>
</comment>
<dbReference type="PANTHER" id="PTHR43464">
    <property type="entry name" value="METHYLTRANSFERASE"/>
    <property type="match status" value="1"/>
</dbReference>
<dbReference type="Pfam" id="PF08241">
    <property type="entry name" value="Methyltransf_11"/>
    <property type="match status" value="1"/>
</dbReference>
<evidence type="ECO:0000256" key="5">
    <source>
        <dbReference type="HAMAP-Rule" id="MF_03190"/>
    </source>
</evidence>
<evidence type="ECO:0000259" key="6">
    <source>
        <dbReference type="Pfam" id="PF08241"/>
    </source>
</evidence>
<feature type="domain" description="Methyltransferase type 11" evidence="6">
    <location>
        <begin position="105"/>
        <end position="209"/>
    </location>
</feature>
<comment type="catalytic activity">
    <reaction evidence="5">
        <text>a 3-demethylubiquinone + S-adenosyl-L-methionine = a ubiquinone + S-adenosyl-L-homocysteine</text>
        <dbReference type="Rhea" id="RHEA:81215"/>
        <dbReference type="Rhea" id="RHEA-COMP:9565"/>
        <dbReference type="Rhea" id="RHEA-COMP:19654"/>
        <dbReference type="ChEBI" id="CHEBI:16389"/>
        <dbReference type="ChEBI" id="CHEBI:57856"/>
        <dbReference type="ChEBI" id="CHEBI:59789"/>
        <dbReference type="ChEBI" id="CHEBI:231825"/>
    </reaction>
</comment>
<dbReference type="CDD" id="cd02440">
    <property type="entry name" value="AdoMet_MTases"/>
    <property type="match status" value="1"/>
</dbReference>
<evidence type="ECO:0000256" key="1">
    <source>
        <dbReference type="ARBA" id="ARBA00022603"/>
    </source>
</evidence>
<evidence type="ECO:0000313" key="8">
    <source>
        <dbReference type="Proteomes" id="UP000799767"/>
    </source>
</evidence>
<dbReference type="GO" id="GO:0031314">
    <property type="term" value="C:extrinsic component of mitochondrial inner membrane"/>
    <property type="evidence" value="ECO:0007669"/>
    <property type="project" value="UniProtKB-UniRule"/>
</dbReference>
<keyword evidence="3 5" id="KW-0831">Ubiquinone biosynthesis</keyword>
<accession>A0A6A6PF04</accession>
<gene>
    <name evidence="5" type="primary">COQ3</name>
    <name evidence="7" type="ORF">BDY17DRAFT_306092</name>
</gene>
<dbReference type="UniPathway" id="UPA00232"/>
<dbReference type="EC" id="2.1.1.64" evidence="5"/>
<organism evidence="7 8">
    <name type="scientific">Neohortaea acidophila</name>
    <dbReference type="NCBI Taxonomy" id="245834"/>
    <lineage>
        <taxon>Eukaryota</taxon>
        <taxon>Fungi</taxon>
        <taxon>Dikarya</taxon>
        <taxon>Ascomycota</taxon>
        <taxon>Pezizomycotina</taxon>
        <taxon>Dothideomycetes</taxon>
        <taxon>Dothideomycetidae</taxon>
        <taxon>Mycosphaerellales</taxon>
        <taxon>Teratosphaeriaceae</taxon>
        <taxon>Neohortaea</taxon>
    </lineage>
</organism>
<sequence>MSHFTRRGLLSLPSGLRSLILGRIHAAPTTSLPQPRYFSTSSAFHSDHSSVNQDEVSHFNALASSWWDPQGSSRLLHLMNPPRHDFIRQCLNSHIREPGKKLRYLDVGSGGGIFAESAARLPNTHSVTAIDPSPEVVSVAKRHQRQDPLLLEQGRLSYRNCSIEELPLPTSAETAVDVLTVFEVIEHIRQPAPFLQACLKHIKPGGWLIGSTIARTNTSWFTTKLMAEDVLGVVPRGTHDWNQYIQPHELRAWARTQPDVDAEFQGWQIMGVVYVPGMGWKEIPSSEDWGNYFFGVRKKQVEAN</sequence>
<keyword evidence="5" id="KW-0472">Membrane</keyword>
<feature type="binding site" evidence="5">
    <location>
        <position position="186"/>
    </location>
    <ligand>
        <name>Mg(2+)</name>
        <dbReference type="ChEBI" id="CHEBI:18420"/>
    </ligand>
</feature>
<feature type="binding site" evidence="5">
    <location>
        <position position="108"/>
    </location>
    <ligand>
        <name>S-adenosyl-L-methionine</name>
        <dbReference type="ChEBI" id="CHEBI:59789"/>
    </ligand>
</feature>
<dbReference type="EC" id="2.1.1.114" evidence="5"/>
<comment type="cofactor">
    <cofactor evidence="5">
        <name>Mg(2+)</name>
        <dbReference type="ChEBI" id="CHEBI:18420"/>
    </cofactor>
</comment>
<name>A0A6A6PF04_9PEZI</name>
<feature type="binding site" evidence="5">
    <location>
        <position position="131"/>
    </location>
    <ligand>
        <name>S-adenosyl-L-methionine</name>
        <dbReference type="ChEBI" id="CHEBI:59789"/>
    </ligand>
</feature>
<dbReference type="AlphaFoldDB" id="A0A6A6PF04"/>
<dbReference type="EMBL" id="MU001644">
    <property type="protein sequence ID" value="KAF2478522.1"/>
    <property type="molecule type" value="Genomic_DNA"/>
</dbReference>
<comment type="function">
    <text evidence="5">O-methyltransferase required for two non-consecutive steps during ubiquinone biosynthesis. Catalyzes the 2 O-methylation of 3,4-dihydroxy-5-(all-trans-polyprenyl)benzoic acid into 4-hydroxy-3-methoxy-5-(all-trans-polyprenyl)benzoic acid. Also catalyzes the last step of ubiquinone biosynthesis by mediating methylation of 3-demethylubiquinone into ubiquinone. Also able to mediate the methylation of 3-demethylubiquinol into ubiquinol.</text>
</comment>
<dbReference type="GO" id="GO:0032259">
    <property type="term" value="P:methylation"/>
    <property type="evidence" value="ECO:0007669"/>
    <property type="project" value="UniProtKB-KW"/>
</dbReference>
<comment type="subunit">
    <text evidence="5">Component of a multi-subunit COQ enzyme complex, composed of at least COQ3, COQ4, COQ5, COQ6, COQ7 and COQ9.</text>
</comment>
<comment type="similarity">
    <text evidence="5">Belongs to the class I-like SAM-binding methyltransferase superfamily. UbiG/COQ3 family.</text>
</comment>
<keyword evidence="2 5" id="KW-0808">Transferase</keyword>
<comment type="subcellular location">
    <subcellularLocation>
        <location evidence="5">Mitochondrion inner membrane</location>
        <topology evidence="5">Peripheral membrane protein</topology>
        <orientation evidence="5">Matrix side</orientation>
    </subcellularLocation>
</comment>
<dbReference type="InterPro" id="IPR010233">
    <property type="entry name" value="UbiG_MeTrfase"/>
</dbReference>
<dbReference type="Proteomes" id="UP000799767">
    <property type="component" value="Unassembled WGS sequence"/>
</dbReference>
<evidence type="ECO:0000256" key="3">
    <source>
        <dbReference type="ARBA" id="ARBA00022688"/>
    </source>
</evidence>
<evidence type="ECO:0000256" key="2">
    <source>
        <dbReference type="ARBA" id="ARBA00022679"/>
    </source>
</evidence>
<feature type="binding site" evidence="5">
    <location>
        <position position="182"/>
    </location>
    <ligand>
        <name>S-adenosyl-L-methionine</name>
        <dbReference type="ChEBI" id="CHEBI:59789"/>
    </ligand>
</feature>
<dbReference type="InterPro" id="IPR029063">
    <property type="entry name" value="SAM-dependent_MTases_sf"/>
</dbReference>
<dbReference type="GO" id="GO:0010420">
    <property type="term" value="F:polyprenyldihydroxybenzoate methyltransferase activity"/>
    <property type="evidence" value="ECO:0007669"/>
    <property type="project" value="UniProtKB-UniRule"/>
</dbReference>
<keyword evidence="8" id="KW-1185">Reference proteome</keyword>
<protein>
    <recommendedName>
        <fullName evidence="5">Ubiquinone biosynthesis O-methyltransferase, mitochondrial</fullName>
    </recommendedName>
    <alternativeName>
        <fullName evidence="5">3-demethylubiquinol 3-O-methyltransferase</fullName>
        <ecNumber evidence="5">2.1.1.64</ecNumber>
    </alternativeName>
    <alternativeName>
        <fullName evidence="5">3-demethylubiquinone 3-O-methyltransferase</fullName>
        <ecNumber evidence="5">2.1.1.-</ecNumber>
    </alternativeName>
    <alternativeName>
        <fullName evidence="5">Polyprenyldihydroxybenzoate methyltransferase</fullName>
        <ecNumber evidence="5">2.1.1.114</ecNumber>
    </alternativeName>
</protein>
<reference evidence="7" key="1">
    <citation type="journal article" date="2020" name="Stud. Mycol.">
        <title>101 Dothideomycetes genomes: a test case for predicting lifestyles and emergence of pathogens.</title>
        <authorList>
            <person name="Haridas S."/>
            <person name="Albert R."/>
            <person name="Binder M."/>
            <person name="Bloem J."/>
            <person name="Labutti K."/>
            <person name="Salamov A."/>
            <person name="Andreopoulos B."/>
            <person name="Baker S."/>
            <person name="Barry K."/>
            <person name="Bills G."/>
            <person name="Bluhm B."/>
            <person name="Cannon C."/>
            <person name="Castanera R."/>
            <person name="Culley D."/>
            <person name="Daum C."/>
            <person name="Ezra D."/>
            <person name="Gonzalez J."/>
            <person name="Henrissat B."/>
            <person name="Kuo A."/>
            <person name="Liang C."/>
            <person name="Lipzen A."/>
            <person name="Lutzoni F."/>
            <person name="Magnuson J."/>
            <person name="Mondo S."/>
            <person name="Nolan M."/>
            <person name="Ohm R."/>
            <person name="Pangilinan J."/>
            <person name="Park H.-J."/>
            <person name="Ramirez L."/>
            <person name="Alfaro M."/>
            <person name="Sun H."/>
            <person name="Tritt A."/>
            <person name="Yoshinaga Y."/>
            <person name="Zwiers L.-H."/>
            <person name="Turgeon B."/>
            <person name="Goodwin S."/>
            <person name="Spatafora J."/>
            <person name="Crous P."/>
            <person name="Grigoriev I."/>
        </authorList>
    </citation>
    <scope>NUCLEOTIDE SEQUENCE</scope>
    <source>
        <strain evidence="7">CBS 113389</strain>
    </source>
</reference>
<feature type="binding site" evidence="5">
    <location>
        <position position="187"/>
    </location>
    <ligand>
        <name>Mg(2+)</name>
        <dbReference type="ChEBI" id="CHEBI:18420"/>
    </ligand>
</feature>
<evidence type="ECO:0000256" key="4">
    <source>
        <dbReference type="ARBA" id="ARBA00022691"/>
    </source>
</evidence>
<keyword evidence="5" id="KW-0479">Metal-binding</keyword>
<dbReference type="NCBIfam" id="TIGR01983">
    <property type="entry name" value="UbiG"/>
    <property type="match status" value="1"/>
</dbReference>
<comment type="catalytic activity">
    <reaction evidence="5">
        <text>a 3,4-dihydroxy-5-(all-trans-polyprenyl)benzoate + S-adenosyl-L-methionine = a 4-hydroxy-3-methoxy-5-(all-trans-polyprenyl)benzoate + S-adenosyl-L-homocysteine + H(+)</text>
        <dbReference type="Rhea" id="RHEA:44452"/>
        <dbReference type="Rhea" id="RHEA-COMP:10930"/>
        <dbReference type="Rhea" id="RHEA-COMP:10931"/>
        <dbReference type="ChEBI" id="CHEBI:15378"/>
        <dbReference type="ChEBI" id="CHEBI:57856"/>
        <dbReference type="ChEBI" id="CHEBI:59789"/>
        <dbReference type="ChEBI" id="CHEBI:64694"/>
        <dbReference type="ChEBI" id="CHEBI:84443"/>
        <dbReference type="EC" id="2.1.1.114"/>
    </reaction>
</comment>
<dbReference type="OrthoDB" id="3265906at2759"/>
<comment type="pathway">
    <text evidence="5">Cofactor biosynthesis; ubiquinone biosynthesis.</text>
</comment>